<proteinExistence type="predicted"/>
<organism evidence="1 2">
    <name type="scientific">Oryza sativa subsp. japonica</name>
    <name type="common">Rice</name>
    <dbReference type="NCBI Taxonomy" id="39947"/>
    <lineage>
        <taxon>Eukaryota</taxon>
        <taxon>Viridiplantae</taxon>
        <taxon>Streptophyta</taxon>
        <taxon>Embryophyta</taxon>
        <taxon>Tracheophyta</taxon>
        <taxon>Spermatophyta</taxon>
        <taxon>Magnoliopsida</taxon>
        <taxon>Liliopsida</taxon>
        <taxon>Poales</taxon>
        <taxon>Poaceae</taxon>
        <taxon>BOP clade</taxon>
        <taxon>Oryzoideae</taxon>
        <taxon>Oryzeae</taxon>
        <taxon>Oryzinae</taxon>
        <taxon>Oryza</taxon>
        <taxon>Oryza sativa</taxon>
    </lineage>
</organism>
<accession>Q7F902</accession>
<protein>
    <submittedName>
        <fullName evidence="1">OSJNBb0033P05.18 protein</fullName>
    </submittedName>
</protein>
<dbReference type="AlphaFoldDB" id="Q7F902"/>
<name>Q7F902_ORYSJ</name>
<sequence>MTRTGFEPRVAKTLDAWMLGANAKAYGNEVMQPLVISTEDAILCKPLLILPCWSIDYLMGEDEPFFSRHFSTSVQSNFVHGELYTLFDEDTLRIWDDMEEGAYHKSDKDSAQTEDYIVLKS</sequence>
<evidence type="ECO:0000313" key="1">
    <source>
        <dbReference type="EMBL" id="CAE05679.1"/>
    </source>
</evidence>
<gene>
    <name evidence="1" type="primary">OSJNBb0033P05.18</name>
</gene>
<dbReference type="Proteomes" id="UP000000763">
    <property type="component" value="Chromosome 4"/>
</dbReference>
<reference evidence="2" key="1">
    <citation type="journal article" date="2005" name="Nature">
        <title>The map-based sequence of the rice genome.</title>
        <authorList>
            <consortium name="International rice genome sequencing project (IRGSP)"/>
            <person name="Matsumoto T."/>
            <person name="Wu J."/>
            <person name="Kanamori H."/>
            <person name="Katayose Y."/>
            <person name="Fujisawa M."/>
            <person name="Namiki N."/>
            <person name="Mizuno H."/>
            <person name="Yamamoto K."/>
            <person name="Antonio B.A."/>
            <person name="Baba T."/>
            <person name="Sakata K."/>
            <person name="Nagamura Y."/>
            <person name="Aoki H."/>
            <person name="Arikawa K."/>
            <person name="Arita K."/>
            <person name="Bito T."/>
            <person name="Chiden Y."/>
            <person name="Fujitsuka N."/>
            <person name="Fukunaka R."/>
            <person name="Hamada M."/>
            <person name="Harada C."/>
            <person name="Hayashi A."/>
            <person name="Hijishita S."/>
            <person name="Honda M."/>
            <person name="Hosokawa S."/>
            <person name="Ichikawa Y."/>
            <person name="Idonuma A."/>
            <person name="Iijima M."/>
            <person name="Ikeda M."/>
            <person name="Ikeno M."/>
            <person name="Ito K."/>
            <person name="Ito S."/>
            <person name="Ito T."/>
            <person name="Ito Y."/>
            <person name="Ito Y."/>
            <person name="Iwabuchi A."/>
            <person name="Kamiya K."/>
            <person name="Karasawa W."/>
            <person name="Kurita K."/>
            <person name="Katagiri S."/>
            <person name="Kikuta A."/>
            <person name="Kobayashi H."/>
            <person name="Kobayashi N."/>
            <person name="Machita K."/>
            <person name="Maehara T."/>
            <person name="Masukawa M."/>
            <person name="Mizubayashi T."/>
            <person name="Mukai Y."/>
            <person name="Nagasaki H."/>
            <person name="Nagata Y."/>
            <person name="Naito S."/>
            <person name="Nakashima M."/>
            <person name="Nakama Y."/>
            <person name="Nakamichi Y."/>
            <person name="Nakamura M."/>
            <person name="Meguro A."/>
            <person name="Negishi M."/>
            <person name="Ohta I."/>
            <person name="Ohta T."/>
            <person name="Okamoto M."/>
            <person name="Ono N."/>
            <person name="Saji S."/>
            <person name="Sakaguchi M."/>
            <person name="Sakai K."/>
            <person name="Shibata M."/>
            <person name="Shimokawa T."/>
            <person name="Song J."/>
            <person name="Takazaki Y."/>
            <person name="Terasawa K."/>
            <person name="Tsugane M."/>
            <person name="Tsuji K."/>
            <person name="Ueda S."/>
            <person name="Waki K."/>
            <person name="Yamagata H."/>
            <person name="Yamamoto M."/>
            <person name="Yamamoto S."/>
            <person name="Yamane H."/>
            <person name="Yoshiki S."/>
            <person name="Yoshihara R."/>
            <person name="Yukawa K."/>
            <person name="Zhong H."/>
            <person name="Yano M."/>
            <person name="Yuan Q."/>
            <person name="Ouyang S."/>
            <person name="Liu J."/>
            <person name="Jones K.M."/>
            <person name="Gansberger K."/>
            <person name="Moffat K."/>
            <person name="Hill J."/>
            <person name="Bera J."/>
            <person name="Fadrosh D."/>
            <person name="Jin S."/>
            <person name="Johri S."/>
            <person name="Kim M."/>
            <person name="Overton L."/>
            <person name="Reardon M."/>
            <person name="Tsitrin T."/>
            <person name="Vuong H."/>
            <person name="Weaver B."/>
            <person name="Ciecko A."/>
            <person name="Tallon L."/>
            <person name="Jackson J."/>
            <person name="Pai G."/>
            <person name="Aken S.V."/>
            <person name="Utterback T."/>
            <person name="Reidmuller S."/>
            <person name="Feldblyum T."/>
            <person name="Hsiao J."/>
            <person name="Zismann V."/>
            <person name="Iobst S."/>
            <person name="de Vazeille A.R."/>
            <person name="Buell C.R."/>
            <person name="Ying K."/>
            <person name="Li Y."/>
            <person name="Lu T."/>
            <person name="Huang Y."/>
            <person name="Zhao Q."/>
            <person name="Feng Q."/>
            <person name="Zhang L."/>
            <person name="Zhu J."/>
            <person name="Weng Q."/>
            <person name="Mu J."/>
            <person name="Lu Y."/>
            <person name="Fan D."/>
            <person name="Liu Y."/>
            <person name="Guan J."/>
            <person name="Zhang Y."/>
            <person name="Yu S."/>
            <person name="Liu X."/>
            <person name="Zhang Y."/>
            <person name="Hong G."/>
            <person name="Han B."/>
            <person name="Choisne N."/>
            <person name="Demange N."/>
            <person name="Orjeda G."/>
            <person name="Samain S."/>
            <person name="Cattolico L."/>
            <person name="Pelletier E."/>
            <person name="Couloux A."/>
            <person name="Segurens B."/>
            <person name="Wincker P."/>
            <person name="D'Hont A."/>
            <person name="Scarpelli C."/>
            <person name="Weissenbach J."/>
            <person name="Salanoubat M."/>
            <person name="Quetier F."/>
            <person name="Yu Y."/>
            <person name="Kim H.R."/>
            <person name="Rambo T."/>
            <person name="Currie J."/>
            <person name="Collura K."/>
            <person name="Luo M."/>
            <person name="Yang T."/>
            <person name="Ammiraju J.S.S."/>
            <person name="Engler F."/>
            <person name="Soderlund C."/>
            <person name="Wing R.A."/>
            <person name="Palmer L.E."/>
            <person name="de la Bastide M."/>
            <person name="Spiegel L."/>
            <person name="Nascimento L."/>
            <person name="Zutavern T."/>
            <person name="O'Shaughnessy A."/>
            <person name="Dike S."/>
            <person name="Dedhia N."/>
            <person name="Preston R."/>
            <person name="Balija V."/>
            <person name="McCombie W.R."/>
            <person name="Chow T."/>
            <person name="Chen H."/>
            <person name="Chung M."/>
            <person name="Chen C."/>
            <person name="Shaw J."/>
            <person name="Wu H."/>
            <person name="Hsiao K."/>
            <person name="Chao Y."/>
            <person name="Chu M."/>
            <person name="Cheng C."/>
            <person name="Hour A."/>
            <person name="Lee P."/>
            <person name="Lin S."/>
            <person name="Lin Y."/>
            <person name="Liou J."/>
            <person name="Liu S."/>
            <person name="Hsing Y."/>
            <person name="Raghuvanshi S."/>
            <person name="Mohanty A."/>
            <person name="Bharti A.K."/>
            <person name="Gaur A."/>
            <person name="Gupta V."/>
            <person name="Kumar D."/>
            <person name="Ravi V."/>
            <person name="Vij S."/>
            <person name="Kapur A."/>
            <person name="Khurana P."/>
            <person name="Khurana P."/>
            <person name="Khurana J.P."/>
            <person name="Tyagi A.K."/>
            <person name="Gaikwad K."/>
            <person name="Singh A."/>
            <person name="Dalal V."/>
            <person name="Srivastava S."/>
            <person name="Dixit A."/>
            <person name="Pal A.K."/>
            <person name="Ghazi I.A."/>
            <person name="Yadav M."/>
            <person name="Pandit A."/>
            <person name="Bhargava A."/>
            <person name="Sureshbabu K."/>
            <person name="Batra K."/>
            <person name="Sharma T.R."/>
            <person name="Mohapatra T."/>
            <person name="Singh N.K."/>
            <person name="Messing J."/>
            <person name="Nelson A.B."/>
            <person name="Fuks G."/>
            <person name="Kavchok S."/>
            <person name="Keizer G."/>
            <person name="Linton E."/>
            <person name="Llaca V."/>
            <person name="Song R."/>
            <person name="Tanyolac B."/>
            <person name="Young S."/>
            <person name="Ho-Il K."/>
            <person name="Hahn J.H."/>
            <person name="Sangsakoo G."/>
            <person name="Vanavichit A."/>
            <person name="de Mattos Luiz.A.T."/>
            <person name="Zimmer P.D."/>
            <person name="Malone G."/>
            <person name="Dellagostin O."/>
            <person name="de Oliveira A.C."/>
            <person name="Bevan M."/>
            <person name="Bancroft I."/>
            <person name="Minx P."/>
            <person name="Cordum H."/>
            <person name="Wilson R."/>
            <person name="Cheng Z."/>
            <person name="Jin W."/>
            <person name="Jiang J."/>
            <person name="Leong S.A."/>
            <person name="Iwama H."/>
            <person name="Gojobori T."/>
            <person name="Itoh T."/>
            <person name="Niimura Y."/>
            <person name="Fujii Y."/>
            <person name="Habara T."/>
            <person name="Sakai H."/>
            <person name="Sato Y."/>
            <person name="Wilson G."/>
            <person name="Kumar K."/>
            <person name="McCouch S."/>
            <person name="Juretic N."/>
            <person name="Hoen D."/>
            <person name="Wright S."/>
            <person name="Bruskiewich R."/>
            <person name="Bureau T."/>
            <person name="Miyao A."/>
            <person name="Hirochika H."/>
            <person name="Nishikawa T."/>
            <person name="Kadowaki K."/>
            <person name="Sugiura M."/>
            <person name="Burr B."/>
            <person name="Sasaki T."/>
        </authorList>
    </citation>
    <scope>NUCLEOTIDE SEQUENCE [LARGE SCALE GENOMIC DNA]</scope>
    <source>
        <strain evidence="2">cv. Nipponbare</strain>
    </source>
</reference>
<dbReference type="EMBL" id="AL731634">
    <property type="protein sequence ID" value="CAE05679.1"/>
    <property type="molecule type" value="Genomic_DNA"/>
</dbReference>
<evidence type="ECO:0000313" key="2">
    <source>
        <dbReference type="Proteomes" id="UP000000763"/>
    </source>
</evidence>
<reference evidence="2" key="2">
    <citation type="journal article" date="2008" name="Nucleic Acids Res.">
        <title>The rice annotation project database (RAP-DB): 2008 update.</title>
        <authorList>
            <consortium name="The rice annotation project (RAP)"/>
        </authorList>
    </citation>
    <scope>GENOME REANNOTATION</scope>
    <source>
        <strain evidence="2">cv. Nipponbare</strain>
    </source>
</reference>